<feature type="signal peptide" evidence="1">
    <location>
        <begin position="1"/>
        <end position="18"/>
    </location>
</feature>
<organism evidence="2 3">
    <name type="scientific">Tannerella forsythia</name>
    <name type="common">Bacteroides forsythus</name>
    <dbReference type="NCBI Taxonomy" id="28112"/>
    <lineage>
        <taxon>Bacteria</taxon>
        <taxon>Pseudomonadati</taxon>
        <taxon>Bacteroidota</taxon>
        <taxon>Bacteroidia</taxon>
        <taxon>Bacteroidales</taxon>
        <taxon>Tannerellaceae</taxon>
        <taxon>Tannerella</taxon>
    </lineage>
</organism>
<evidence type="ECO:0000313" key="2">
    <source>
        <dbReference type="EMBL" id="RRD62029.1"/>
    </source>
</evidence>
<dbReference type="Pfam" id="PF14388">
    <property type="entry name" value="DUF4419"/>
    <property type="match status" value="1"/>
</dbReference>
<evidence type="ECO:0000256" key="1">
    <source>
        <dbReference type="SAM" id="SignalP"/>
    </source>
</evidence>
<sequence>MKLLFKIILISISMQVYAQHGITFSVEELSKPRELLSVQSYEDIYISLILKDAGFSQWEIEQKGIDFQDSILAKSKAPDSLVNFGYHSFFQGMYHAYAHHRPFVLSPDMVWLLISQGFARHVNANPETLREKFVDFSDKSTLKVLAEKDLLKDSIDWEALFPQFTSLIATYTGEELIHTLTADFSTTTAVEKVASEITIMEATEPYFEFVVLYIVCGIPEITLQGTTEDWQKILTKTKHLKKYDLAWWTDELEPVLEEFVKASQGKVDTVFWRNMFKCHSQKKYGLPDVIDGWIVKFFLYDKYGKRNNLNKLIGGDKLPEEMVKVDLKYIRRYGTHSEETMLELWAGFIGLEQNAETFALTPRISWMIKKKDVNNEGLHKKMVSQNIPGEEGIKIEIEEVPEHLKKFNEIYSLHLRFRNQVSIPEWLKEIRIGRLQIDGKITDEETEKILRWFPDTELKINCEEYHQGKNGWIRISGNKIPEEVLKLKEIWILEIWDVEYKGEKPICPETLKGKKIDHLIFVNEPSSENLKKWVTFLPETNIYVRGNRINHARE</sequence>
<dbReference type="PANTHER" id="PTHR31252">
    <property type="entry name" value="DUF4419 DOMAIN-CONTAINING PROTEIN"/>
    <property type="match status" value="1"/>
</dbReference>
<proteinExistence type="predicted"/>
<accession>A0A3P1XTD1</accession>
<reference evidence="2 3" key="1">
    <citation type="submission" date="2018-11" db="EMBL/GenBank/DDBJ databases">
        <title>Genomes From Bacteria Associated with the Canine Oral Cavity: a Test Case for Automated Genome-Based Taxonomic Assignment.</title>
        <authorList>
            <person name="Coil D.A."/>
            <person name="Jospin G."/>
            <person name="Darling A.E."/>
            <person name="Wallis C."/>
            <person name="Davis I.J."/>
            <person name="Harris S."/>
            <person name="Eisen J.A."/>
            <person name="Holcombe L.J."/>
            <person name="O'Flynn C."/>
        </authorList>
    </citation>
    <scope>NUCLEOTIDE SEQUENCE [LARGE SCALE GENOMIC DNA]</scope>
    <source>
        <strain evidence="2 3">OH2617_COT-023</strain>
    </source>
</reference>
<comment type="caution">
    <text evidence="2">The sequence shown here is derived from an EMBL/GenBank/DDBJ whole genome shotgun (WGS) entry which is preliminary data.</text>
</comment>
<dbReference type="PANTHER" id="PTHR31252:SF11">
    <property type="entry name" value="DUF4419 DOMAIN-CONTAINING PROTEIN"/>
    <property type="match status" value="1"/>
</dbReference>
<protein>
    <submittedName>
        <fullName evidence="2">DUF4419 domain-containing protein</fullName>
    </submittedName>
</protein>
<gene>
    <name evidence="2" type="ORF">EII40_05485</name>
</gene>
<name>A0A3P1XTD1_TANFO</name>
<feature type="chain" id="PRO_5018057457" evidence="1">
    <location>
        <begin position="19"/>
        <end position="554"/>
    </location>
</feature>
<dbReference type="AlphaFoldDB" id="A0A3P1XTD1"/>
<dbReference type="EMBL" id="RQYS01000019">
    <property type="protein sequence ID" value="RRD62029.1"/>
    <property type="molecule type" value="Genomic_DNA"/>
</dbReference>
<evidence type="ECO:0000313" key="3">
    <source>
        <dbReference type="Proteomes" id="UP000278609"/>
    </source>
</evidence>
<dbReference type="Proteomes" id="UP000278609">
    <property type="component" value="Unassembled WGS sequence"/>
</dbReference>
<dbReference type="InterPro" id="IPR025533">
    <property type="entry name" value="DUF4419"/>
</dbReference>
<dbReference type="OrthoDB" id="9806766at2"/>
<keyword evidence="1" id="KW-0732">Signal</keyword>